<dbReference type="GO" id="GO:0006094">
    <property type="term" value="P:gluconeogenesis"/>
    <property type="evidence" value="ECO:0007669"/>
    <property type="project" value="UniProtKB-UniPathway"/>
</dbReference>
<evidence type="ECO:0000259" key="17">
    <source>
        <dbReference type="Pfam" id="PF01326"/>
    </source>
</evidence>
<dbReference type="NCBIfam" id="NF005057">
    <property type="entry name" value="PRK06464.1"/>
    <property type="match status" value="1"/>
</dbReference>
<comment type="catalytic activity">
    <reaction evidence="14 15">
        <text>pyruvate + ATP + H2O = phosphoenolpyruvate + AMP + phosphate + 2 H(+)</text>
        <dbReference type="Rhea" id="RHEA:11364"/>
        <dbReference type="ChEBI" id="CHEBI:15361"/>
        <dbReference type="ChEBI" id="CHEBI:15377"/>
        <dbReference type="ChEBI" id="CHEBI:15378"/>
        <dbReference type="ChEBI" id="CHEBI:30616"/>
        <dbReference type="ChEBI" id="CHEBI:43474"/>
        <dbReference type="ChEBI" id="CHEBI:58702"/>
        <dbReference type="ChEBI" id="CHEBI:456215"/>
        <dbReference type="EC" id="2.7.9.2"/>
    </reaction>
</comment>
<dbReference type="InterPro" id="IPR013815">
    <property type="entry name" value="ATP_grasp_subdomain_1"/>
</dbReference>
<keyword evidence="20" id="KW-1185">Reference proteome</keyword>
<evidence type="ECO:0000259" key="16">
    <source>
        <dbReference type="Pfam" id="PF00391"/>
    </source>
</evidence>
<evidence type="ECO:0000256" key="2">
    <source>
        <dbReference type="ARBA" id="ARBA00002988"/>
    </source>
</evidence>
<evidence type="ECO:0000256" key="11">
    <source>
        <dbReference type="ARBA" id="ARBA00022840"/>
    </source>
</evidence>
<dbReference type="UniPathway" id="UPA00138"/>
<dbReference type="PANTHER" id="PTHR43030:SF1">
    <property type="entry name" value="PHOSPHOENOLPYRUVATE SYNTHASE"/>
    <property type="match status" value="1"/>
</dbReference>
<dbReference type="InterPro" id="IPR002192">
    <property type="entry name" value="PPDK_AMP/ATP-bd"/>
</dbReference>
<organism evidence="19 20">
    <name type="scientific">Paremcibacter congregatus</name>
    <dbReference type="NCBI Taxonomy" id="2043170"/>
    <lineage>
        <taxon>Bacteria</taxon>
        <taxon>Pseudomonadati</taxon>
        <taxon>Pseudomonadota</taxon>
        <taxon>Alphaproteobacteria</taxon>
        <taxon>Emcibacterales</taxon>
        <taxon>Emcibacteraceae</taxon>
        <taxon>Paremcibacter</taxon>
    </lineage>
</organism>
<dbReference type="GO" id="GO:0008986">
    <property type="term" value="F:pyruvate, water dikinase activity"/>
    <property type="evidence" value="ECO:0007669"/>
    <property type="project" value="UniProtKB-EC"/>
</dbReference>
<dbReference type="AlphaFoldDB" id="A0A2G4YTV7"/>
<evidence type="ECO:0000313" key="19">
    <source>
        <dbReference type="EMBL" id="PHZ85779.1"/>
    </source>
</evidence>
<dbReference type="Pfam" id="PF01326">
    <property type="entry name" value="PPDK_N"/>
    <property type="match status" value="1"/>
</dbReference>
<evidence type="ECO:0000256" key="7">
    <source>
        <dbReference type="ARBA" id="ARBA00022679"/>
    </source>
</evidence>
<dbReference type="SUPFAM" id="SSF52009">
    <property type="entry name" value="Phosphohistidine domain"/>
    <property type="match status" value="1"/>
</dbReference>
<name>A0A2G4YTV7_9PROT</name>
<dbReference type="InterPro" id="IPR023151">
    <property type="entry name" value="PEP_util_CS"/>
</dbReference>
<dbReference type="InterPro" id="IPR018274">
    <property type="entry name" value="PEP_util_AS"/>
</dbReference>
<dbReference type="FunCoup" id="A0A2G4YTV7">
    <property type="interactions" value="237"/>
</dbReference>
<dbReference type="SUPFAM" id="SSF56059">
    <property type="entry name" value="Glutathione synthetase ATP-binding domain-like"/>
    <property type="match status" value="1"/>
</dbReference>
<keyword evidence="11 15" id="KW-0067">ATP-binding</keyword>
<dbReference type="InterPro" id="IPR040442">
    <property type="entry name" value="Pyrv_kinase-like_dom_sf"/>
</dbReference>
<gene>
    <name evidence="19" type="ORF">CRD36_03610</name>
</gene>
<dbReference type="Gene3D" id="3.30.470.20">
    <property type="entry name" value="ATP-grasp fold, B domain"/>
    <property type="match status" value="1"/>
</dbReference>
<keyword evidence="8 15" id="KW-0479">Metal-binding</keyword>
<evidence type="ECO:0000256" key="13">
    <source>
        <dbReference type="ARBA" id="ARBA00033470"/>
    </source>
</evidence>
<dbReference type="InterPro" id="IPR008279">
    <property type="entry name" value="PEP-util_enz_mobile_dom"/>
</dbReference>
<dbReference type="PANTHER" id="PTHR43030">
    <property type="entry name" value="PHOSPHOENOLPYRUVATE SYNTHASE"/>
    <property type="match status" value="1"/>
</dbReference>
<comment type="pathway">
    <text evidence="3 15">Carbohydrate biosynthesis; gluconeogenesis.</text>
</comment>
<protein>
    <recommendedName>
        <fullName evidence="6 15">Phosphoenolpyruvate synthase</fullName>
        <shortName evidence="15">PEP synthase</shortName>
        <ecNumber evidence="5 15">2.7.9.2</ecNumber>
    </recommendedName>
    <alternativeName>
        <fullName evidence="13 15">Pyruvate, water dikinase</fullName>
    </alternativeName>
</protein>
<evidence type="ECO:0000259" key="18">
    <source>
        <dbReference type="Pfam" id="PF02896"/>
    </source>
</evidence>
<feature type="domain" description="PEP-utilising enzyme C-terminal" evidence="18">
    <location>
        <begin position="483"/>
        <end position="789"/>
    </location>
</feature>
<dbReference type="PIRSF" id="PIRSF000854">
    <property type="entry name" value="PEP_synthase"/>
    <property type="match status" value="1"/>
</dbReference>
<dbReference type="InterPro" id="IPR006319">
    <property type="entry name" value="PEP_synth"/>
</dbReference>
<evidence type="ECO:0000256" key="12">
    <source>
        <dbReference type="ARBA" id="ARBA00022842"/>
    </source>
</evidence>
<sequence>MTKRTFIRPFREIGLDDIALVGGKNASLGEMIQHVTQADVHVPEGFALTTDAYWLFWRNNNLALPVEEQLRYLTEGHITLQEAGSQIRGLFFQGKMPEEVTAAVREAYGALCDQAGEKKLQVAIRSSATAEDLPEASFAGQQESFLNVRGGKAVVDCCQRCFASLFTNRAISYRNLHGIDHMKVALSVGVQMMVRSDKACSGVMFSLDTETGFPEAILINATWGLGEGIVSGTVDPDEYMVFKPFLSDSSLVPIILKRSGQKKEKVVYAASGAIGTERVATSRQEQADFVLTNAEIISLSQAAKRIEAHYTVPMDMEWAKDFRSGQFYIVQARPETVQSKKKATGLWTYQLKEKGPVLTRGLSIGDAVATGKVCILKNISEADNFPKGAVLVAPQTDPDWLPVMRKASALITEHGGRTSHAAIVSRELGLPAVIGTGNACQVLQNGQEVTVSCAEGGEGMIYEGILAFEKSRQSFDEIPPTVTKVMLNMANPDAALRWWRLPADGIGLARMEFIISNHIKIHPMALLHPDRILNTGDLNAVEELTRSYDSKAAYFVEKLALDIALIAASQYPKPVIVRLSDFKTNEYADLLGGAAFEPRESNPMIGWRGASRYYDKDYREAFSLECKALKRVRDTIGFKNVVIMVPFCRTMKEADRVLDIMAQEGLKRGQAGLEIYVMAEIPSNIILAEEFAERFDGFSIGSNDLTQLTLGIDRDSDKLSPMFDAADPAVLTLIRDLITRAHKRGTKVGLCGQAPSDDPDYAKLLIEAGIDTISVTPDSFLSVKNKVFTAEREIRQTS</sequence>
<dbReference type="GO" id="GO:0046872">
    <property type="term" value="F:metal ion binding"/>
    <property type="evidence" value="ECO:0007669"/>
    <property type="project" value="UniProtKB-KW"/>
</dbReference>
<proteinExistence type="inferred from homology"/>
<dbReference type="EC" id="2.7.9.2" evidence="5 15"/>
<keyword evidence="7 15" id="KW-0808">Transferase</keyword>
<dbReference type="FunFam" id="3.30.1490.20:FF:000010">
    <property type="entry name" value="Phosphoenolpyruvate synthase"/>
    <property type="match status" value="1"/>
</dbReference>
<dbReference type="PROSITE" id="PS00742">
    <property type="entry name" value="PEP_ENZYMES_2"/>
    <property type="match status" value="1"/>
</dbReference>
<dbReference type="SUPFAM" id="SSF51621">
    <property type="entry name" value="Phosphoenolpyruvate/pyruvate domain"/>
    <property type="match status" value="1"/>
</dbReference>
<evidence type="ECO:0000313" key="20">
    <source>
        <dbReference type="Proteomes" id="UP000229730"/>
    </source>
</evidence>
<dbReference type="GO" id="GO:0005524">
    <property type="term" value="F:ATP binding"/>
    <property type="evidence" value="ECO:0007669"/>
    <property type="project" value="UniProtKB-KW"/>
</dbReference>
<keyword evidence="10 15" id="KW-0418">Kinase</keyword>
<evidence type="ECO:0000256" key="6">
    <source>
        <dbReference type="ARBA" id="ARBA00021623"/>
    </source>
</evidence>
<feature type="domain" description="PEP-utilising enzyme mobile" evidence="16">
    <location>
        <begin position="385"/>
        <end position="456"/>
    </location>
</feature>
<dbReference type="Gene3D" id="3.50.30.10">
    <property type="entry name" value="Phosphohistidine domain"/>
    <property type="match status" value="1"/>
</dbReference>
<comment type="cofactor">
    <cofactor evidence="1 15">
        <name>Mg(2+)</name>
        <dbReference type="ChEBI" id="CHEBI:18420"/>
    </cofactor>
</comment>
<keyword evidence="19" id="KW-0670">Pyruvate</keyword>
<dbReference type="InterPro" id="IPR000121">
    <property type="entry name" value="PEP_util_C"/>
</dbReference>
<keyword evidence="12 15" id="KW-0460">Magnesium</keyword>
<dbReference type="Proteomes" id="UP000229730">
    <property type="component" value="Unassembled WGS sequence"/>
</dbReference>
<evidence type="ECO:0000256" key="14">
    <source>
        <dbReference type="ARBA" id="ARBA00047700"/>
    </source>
</evidence>
<dbReference type="Pfam" id="PF02896">
    <property type="entry name" value="PEP-utilizers_C"/>
    <property type="match status" value="1"/>
</dbReference>
<comment type="function">
    <text evidence="2 15">Catalyzes the phosphorylation of pyruvate to phosphoenolpyruvate.</text>
</comment>
<reference evidence="19 20" key="1">
    <citation type="submission" date="2017-10" db="EMBL/GenBank/DDBJ databases">
        <title>Frigbacter circumglobatus gen. nov. sp. nov., isolated from sediment cultured in situ.</title>
        <authorList>
            <person name="Zhao Z."/>
        </authorList>
    </citation>
    <scope>NUCLEOTIDE SEQUENCE [LARGE SCALE GENOMIC DNA]</scope>
    <source>
        <strain evidence="19 20">ZYL</strain>
    </source>
</reference>
<keyword evidence="9 15" id="KW-0547">Nucleotide-binding</keyword>
<dbReference type="PRINTS" id="PR01736">
    <property type="entry name" value="PHPHTRNFRASE"/>
</dbReference>
<evidence type="ECO:0000256" key="15">
    <source>
        <dbReference type="PIRNR" id="PIRNR000854"/>
    </source>
</evidence>
<dbReference type="EMBL" id="PDEM01000009">
    <property type="protein sequence ID" value="PHZ85779.1"/>
    <property type="molecule type" value="Genomic_DNA"/>
</dbReference>
<dbReference type="PROSITE" id="PS00370">
    <property type="entry name" value="PEP_ENZYMES_PHOS_SITE"/>
    <property type="match status" value="1"/>
</dbReference>
<evidence type="ECO:0000256" key="4">
    <source>
        <dbReference type="ARBA" id="ARBA00007837"/>
    </source>
</evidence>
<dbReference type="InterPro" id="IPR036637">
    <property type="entry name" value="Phosphohistidine_dom_sf"/>
</dbReference>
<evidence type="ECO:0000256" key="3">
    <source>
        <dbReference type="ARBA" id="ARBA00004742"/>
    </source>
</evidence>
<evidence type="ECO:0000256" key="5">
    <source>
        <dbReference type="ARBA" id="ARBA00011996"/>
    </source>
</evidence>
<evidence type="ECO:0000256" key="1">
    <source>
        <dbReference type="ARBA" id="ARBA00001946"/>
    </source>
</evidence>
<comment type="similarity">
    <text evidence="4 15">Belongs to the PEP-utilizing enzyme family.</text>
</comment>
<dbReference type="RefSeq" id="WP_099471364.1">
    <property type="nucleotide sequence ID" value="NZ_CP041025.1"/>
</dbReference>
<dbReference type="Gene3D" id="3.20.20.60">
    <property type="entry name" value="Phosphoenolpyruvate-binding domains"/>
    <property type="match status" value="1"/>
</dbReference>
<dbReference type="InParanoid" id="A0A2G4YTV7"/>
<feature type="domain" description="Pyruvate phosphate dikinase AMP/ATP-binding" evidence="17">
    <location>
        <begin position="19"/>
        <end position="343"/>
    </location>
</feature>
<dbReference type="NCBIfam" id="TIGR01418">
    <property type="entry name" value="PEP_synth"/>
    <property type="match status" value="1"/>
</dbReference>
<dbReference type="Pfam" id="PF00391">
    <property type="entry name" value="PEP-utilizers"/>
    <property type="match status" value="1"/>
</dbReference>
<dbReference type="Gene3D" id="3.30.1490.20">
    <property type="entry name" value="ATP-grasp fold, A domain"/>
    <property type="match status" value="1"/>
</dbReference>
<evidence type="ECO:0000256" key="8">
    <source>
        <dbReference type="ARBA" id="ARBA00022723"/>
    </source>
</evidence>
<dbReference type="OrthoDB" id="9765468at2"/>
<accession>A0A2G4YTV7</accession>
<evidence type="ECO:0000256" key="10">
    <source>
        <dbReference type="ARBA" id="ARBA00022777"/>
    </source>
</evidence>
<comment type="caution">
    <text evidence="19">The sequence shown here is derived from an EMBL/GenBank/DDBJ whole genome shotgun (WGS) entry which is preliminary data.</text>
</comment>
<dbReference type="InterPro" id="IPR015813">
    <property type="entry name" value="Pyrv/PenolPyrv_kinase-like_dom"/>
</dbReference>
<evidence type="ECO:0000256" key="9">
    <source>
        <dbReference type="ARBA" id="ARBA00022741"/>
    </source>
</evidence>